<comment type="caution">
    <text evidence="2">The sequence shown here is derived from an EMBL/GenBank/DDBJ whole genome shotgun (WGS) entry which is preliminary data.</text>
</comment>
<dbReference type="RefSeq" id="WP_101541375.1">
    <property type="nucleotide sequence ID" value="NZ_PKGU01000002.1"/>
</dbReference>
<proteinExistence type="predicted"/>
<feature type="transmembrane region" description="Helical" evidence="1">
    <location>
        <begin position="82"/>
        <end position="101"/>
    </location>
</feature>
<dbReference type="Proteomes" id="UP000242263">
    <property type="component" value="Unassembled WGS sequence"/>
</dbReference>
<sequence length="221" mass="25202">MAQFAVLYEKFCRTIVIIFTVHVAIVVHALMGAVVVGFFPAIAAAHNTYRVWLLNDDRLWRVRETWLVFHREWKASMRSAQAIGWLQFGISLLLAYDYFIVNWNVRMGMLGVVLSGFFVVLLAVMILWSAMCWAVQSHFSERTTWIMRYAFSMVIARPLCSVLLGCAIFMIAWCYVQWPGLIIGFGTSTFAFATEIIVYCFGKLPGLDPREHEDLAPVTLG</sequence>
<name>A0A2I1M644_9BIFI</name>
<dbReference type="InterPro" id="IPR006938">
    <property type="entry name" value="DUF624"/>
</dbReference>
<gene>
    <name evidence="2" type="ORF">CYJ32_04355</name>
</gene>
<keyword evidence="1" id="KW-0472">Membrane</keyword>
<keyword evidence="1" id="KW-1133">Transmembrane helix</keyword>
<feature type="transmembrane region" description="Helical" evidence="1">
    <location>
        <begin position="178"/>
        <end position="201"/>
    </location>
</feature>
<reference evidence="2 3" key="1">
    <citation type="submission" date="2017-12" db="EMBL/GenBank/DDBJ databases">
        <title>Phylogenetic diversity of female urinary microbiome.</title>
        <authorList>
            <person name="Thomas-White K."/>
            <person name="Wolfe A.J."/>
        </authorList>
    </citation>
    <scope>NUCLEOTIDE SEQUENCE [LARGE SCALE GENOMIC DNA]</scope>
    <source>
        <strain evidence="2 3">UMB0064</strain>
    </source>
</reference>
<accession>A0A2I1M644</accession>
<dbReference type="Pfam" id="PF04854">
    <property type="entry name" value="DUF624"/>
    <property type="match status" value="1"/>
</dbReference>
<evidence type="ECO:0000256" key="1">
    <source>
        <dbReference type="SAM" id="Phobius"/>
    </source>
</evidence>
<evidence type="ECO:0000313" key="3">
    <source>
        <dbReference type="Proteomes" id="UP000242263"/>
    </source>
</evidence>
<feature type="transmembrane region" description="Helical" evidence="1">
    <location>
        <begin position="15"/>
        <end position="43"/>
    </location>
</feature>
<organism evidence="2 3">
    <name type="scientific">Alloscardovia omnicolens</name>
    <dbReference type="NCBI Taxonomy" id="419015"/>
    <lineage>
        <taxon>Bacteria</taxon>
        <taxon>Bacillati</taxon>
        <taxon>Actinomycetota</taxon>
        <taxon>Actinomycetes</taxon>
        <taxon>Bifidobacteriales</taxon>
        <taxon>Bifidobacteriaceae</taxon>
        <taxon>Alloscardovia</taxon>
    </lineage>
</organism>
<dbReference type="AlphaFoldDB" id="A0A2I1M644"/>
<feature type="transmembrane region" description="Helical" evidence="1">
    <location>
        <begin position="149"/>
        <end position="172"/>
    </location>
</feature>
<dbReference type="EMBL" id="PKGU01000002">
    <property type="protein sequence ID" value="PKZ15596.1"/>
    <property type="molecule type" value="Genomic_DNA"/>
</dbReference>
<feature type="transmembrane region" description="Helical" evidence="1">
    <location>
        <begin position="107"/>
        <end position="128"/>
    </location>
</feature>
<protein>
    <submittedName>
        <fullName evidence="2">Multidrug transporter</fullName>
    </submittedName>
</protein>
<evidence type="ECO:0000313" key="2">
    <source>
        <dbReference type="EMBL" id="PKZ15596.1"/>
    </source>
</evidence>
<keyword evidence="1" id="KW-0812">Transmembrane</keyword>